<dbReference type="EMBL" id="BT087153">
    <property type="protein sequence ID" value="ACR37506.1"/>
    <property type="molecule type" value="mRNA"/>
</dbReference>
<reference evidence="1" key="2">
    <citation type="submission" date="2012-06" db="EMBL/GenBank/DDBJ databases">
        <authorList>
            <person name="Yu Y."/>
            <person name="Currie J."/>
            <person name="Lomeli R."/>
            <person name="Angelova A."/>
            <person name="Collura K."/>
            <person name="Wissotski M."/>
            <person name="Campos D."/>
            <person name="Kudrna D."/>
            <person name="Golser W."/>
            <person name="Ashely E."/>
            <person name="Descour A."/>
            <person name="Fernandes J."/>
            <person name="Soderlund C."/>
            <person name="Walbot V."/>
        </authorList>
    </citation>
    <scope>NUCLEOTIDE SEQUENCE</scope>
    <source>
        <strain evidence="1">B73</strain>
    </source>
</reference>
<proteinExistence type="evidence at transcript level"/>
<organism evidence="1">
    <name type="scientific">Zea mays</name>
    <name type="common">Maize</name>
    <dbReference type="NCBI Taxonomy" id="4577"/>
    <lineage>
        <taxon>Eukaryota</taxon>
        <taxon>Viridiplantae</taxon>
        <taxon>Streptophyta</taxon>
        <taxon>Embryophyta</taxon>
        <taxon>Tracheophyta</taxon>
        <taxon>Spermatophyta</taxon>
        <taxon>Magnoliopsida</taxon>
        <taxon>Liliopsida</taxon>
        <taxon>Poales</taxon>
        <taxon>Poaceae</taxon>
        <taxon>PACMAD clade</taxon>
        <taxon>Panicoideae</taxon>
        <taxon>Andropogonodae</taxon>
        <taxon>Andropogoneae</taxon>
        <taxon>Tripsacinae</taxon>
        <taxon>Zea</taxon>
    </lineage>
</organism>
<reference evidence="1" key="1">
    <citation type="journal article" date="2009" name="PLoS Genet.">
        <title>Sequencing, mapping, and analysis of 27,455 maize full-length cDNAs.</title>
        <authorList>
            <person name="Soderlund C."/>
            <person name="Descour A."/>
            <person name="Kudrna D."/>
            <person name="Bomhoff M."/>
            <person name="Boyd L."/>
            <person name="Currie J."/>
            <person name="Angelova A."/>
            <person name="Collura K."/>
            <person name="Wissotski M."/>
            <person name="Ashley E."/>
            <person name="Morrow D."/>
            <person name="Fernandes J."/>
            <person name="Walbot V."/>
            <person name="Yu Y."/>
        </authorList>
    </citation>
    <scope>NUCLEOTIDE SEQUENCE</scope>
    <source>
        <strain evidence="1">B73</strain>
    </source>
</reference>
<protein>
    <submittedName>
        <fullName evidence="1">Uncharacterized protein</fullName>
    </submittedName>
</protein>
<accession>C4J8K6</accession>
<evidence type="ECO:0000313" key="1">
    <source>
        <dbReference type="EMBL" id="ACR37506.1"/>
    </source>
</evidence>
<sequence>MNDIPANVDSKVATDGAGLRSQGVGGANDLAASCDDALALPDHGHHRARDDVVHEALEEGLGGEIGVVLLSKRPLHVHKLQGLEKKGFYLKALK</sequence>
<name>C4J8K6_MAIZE</name>
<dbReference type="AlphaFoldDB" id="C4J8K6"/>